<comment type="similarity">
    <text evidence="9">Belongs to the MntA antitoxin family.</text>
</comment>
<reference evidence="10 11" key="1">
    <citation type="submission" date="2017-12" db="EMBL/GenBank/DDBJ databases">
        <title>Genomes of bacteria within cyanobacterial aggregates.</title>
        <authorList>
            <person name="Cai H."/>
        </authorList>
    </citation>
    <scope>NUCLEOTIDE SEQUENCE [LARGE SCALE GENOMIC DNA]</scope>
    <source>
        <strain evidence="10 11">TH16</strain>
    </source>
</reference>
<dbReference type="GO" id="GO:0005524">
    <property type="term" value="F:ATP binding"/>
    <property type="evidence" value="ECO:0007669"/>
    <property type="project" value="UniProtKB-KW"/>
</dbReference>
<dbReference type="InterPro" id="IPR002934">
    <property type="entry name" value="Polymerase_NTP_transf_dom"/>
</dbReference>
<name>A0A2K9NDB1_9PROT</name>
<dbReference type="EMBL" id="CP025611">
    <property type="protein sequence ID" value="AUN31123.1"/>
    <property type="molecule type" value="Genomic_DNA"/>
</dbReference>
<keyword evidence="4" id="KW-0548">Nucleotidyltransferase</keyword>
<proteinExistence type="inferred from homology"/>
<keyword evidence="11" id="KW-1185">Reference proteome</keyword>
<evidence type="ECO:0000256" key="6">
    <source>
        <dbReference type="ARBA" id="ARBA00022741"/>
    </source>
</evidence>
<evidence type="ECO:0000313" key="11">
    <source>
        <dbReference type="Proteomes" id="UP000234752"/>
    </source>
</evidence>
<keyword evidence="6" id="KW-0547">Nucleotide-binding</keyword>
<dbReference type="Pfam" id="PF01909">
    <property type="entry name" value="NTP_transf_2"/>
    <property type="match status" value="1"/>
</dbReference>
<dbReference type="CDD" id="cd05403">
    <property type="entry name" value="NT_KNTase_like"/>
    <property type="match status" value="1"/>
</dbReference>
<dbReference type="Proteomes" id="UP000234752">
    <property type="component" value="Chromosome eg_1"/>
</dbReference>
<dbReference type="InterPro" id="IPR052038">
    <property type="entry name" value="Type-VII_TA_antitoxin"/>
</dbReference>
<organism evidence="10 11">
    <name type="scientific">Niveispirillum cyanobacteriorum</name>
    <dbReference type="NCBI Taxonomy" id="1612173"/>
    <lineage>
        <taxon>Bacteria</taxon>
        <taxon>Pseudomonadati</taxon>
        <taxon>Pseudomonadota</taxon>
        <taxon>Alphaproteobacteria</taxon>
        <taxon>Rhodospirillales</taxon>
        <taxon>Azospirillaceae</taxon>
        <taxon>Niveispirillum</taxon>
    </lineage>
</organism>
<dbReference type="Gene3D" id="3.30.460.10">
    <property type="entry name" value="Beta Polymerase, domain 2"/>
    <property type="match status" value="1"/>
</dbReference>
<gene>
    <name evidence="10" type="ORF">C0V82_13405</name>
</gene>
<dbReference type="AlphaFoldDB" id="A0A2K9NDB1"/>
<evidence type="ECO:0000256" key="2">
    <source>
        <dbReference type="ARBA" id="ARBA00022649"/>
    </source>
</evidence>
<evidence type="ECO:0000256" key="5">
    <source>
        <dbReference type="ARBA" id="ARBA00022723"/>
    </source>
</evidence>
<dbReference type="SUPFAM" id="SSF81301">
    <property type="entry name" value="Nucleotidyltransferase"/>
    <property type="match status" value="1"/>
</dbReference>
<keyword evidence="3" id="KW-0808">Transferase</keyword>
<evidence type="ECO:0000256" key="9">
    <source>
        <dbReference type="ARBA" id="ARBA00038276"/>
    </source>
</evidence>
<evidence type="ECO:0000313" key="10">
    <source>
        <dbReference type="EMBL" id="AUN31123.1"/>
    </source>
</evidence>
<keyword evidence="8" id="KW-0460">Magnesium</keyword>
<dbReference type="GO" id="GO:0016779">
    <property type="term" value="F:nucleotidyltransferase activity"/>
    <property type="evidence" value="ECO:0007669"/>
    <property type="project" value="UniProtKB-KW"/>
</dbReference>
<keyword evidence="7" id="KW-0067">ATP-binding</keyword>
<dbReference type="OrthoDB" id="559450at2"/>
<evidence type="ECO:0000256" key="4">
    <source>
        <dbReference type="ARBA" id="ARBA00022695"/>
    </source>
</evidence>
<sequence>MAGTLDDVVTRIEGCADELRRRGIRHLSVFGSVVRGEDRTDSDVDIAIDIDPNRSFSLIRMEDTRLMLEGLLGRPVDLGETDSFRPPVRAAFEQQHVRVF</sequence>
<evidence type="ECO:0000256" key="3">
    <source>
        <dbReference type="ARBA" id="ARBA00022679"/>
    </source>
</evidence>
<keyword evidence="5" id="KW-0479">Metal-binding</keyword>
<comment type="cofactor">
    <cofactor evidence="1">
        <name>Mg(2+)</name>
        <dbReference type="ChEBI" id="CHEBI:18420"/>
    </cofactor>
</comment>
<keyword evidence="2" id="KW-1277">Toxin-antitoxin system</keyword>
<evidence type="ECO:0000256" key="7">
    <source>
        <dbReference type="ARBA" id="ARBA00022840"/>
    </source>
</evidence>
<dbReference type="KEGG" id="ncb:C0V82_13405"/>
<protein>
    <submittedName>
        <fullName evidence="10">Uncharacterized protein</fullName>
    </submittedName>
</protein>
<dbReference type="InterPro" id="IPR043519">
    <property type="entry name" value="NT_sf"/>
</dbReference>
<dbReference type="PANTHER" id="PTHR33571:SF12">
    <property type="entry name" value="BSL3053 PROTEIN"/>
    <property type="match status" value="1"/>
</dbReference>
<dbReference type="RefSeq" id="WP_102112734.1">
    <property type="nucleotide sequence ID" value="NZ_BMGN01000011.1"/>
</dbReference>
<dbReference type="GO" id="GO:0046872">
    <property type="term" value="F:metal ion binding"/>
    <property type="evidence" value="ECO:0007669"/>
    <property type="project" value="UniProtKB-KW"/>
</dbReference>
<accession>A0A2K9NDB1</accession>
<evidence type="ECO:0000256" key="1">
    <source>
        <dbReference type="ARBA" id="ARBA00001946"/>
    </source>
</evidence>
<evidence type="ECO:0000256" key="8">
    <source>
        <dbReference type="ARBA" id="ARBA00022842"/>
    </source>
</evidence>
<dbReference type="PANTHER" id="PTHR33571">
    <property type="entry name" value="SSL8005 PROTEIN"/>
    <property type="match status" value="1"/>
</dbReference>